<keyword evidence="2" id="KW-0812">Transmembrane</keyword>
<keyword evidence="2" id="KW-1133">Transmembrane helix</keyword>
<reference evidence="3" key="1">
    <citation type="submission" date="2023-05" db="EMBL/GenBank/DDBJ databases">
        <title>Nepenthes gracilis genome sequencing.</title>
        <authorList>
            <person name="Fukushima K."/>
        </authorList>
    </citation>
    <scope>NUCLEOTIDE SEQUENCE</scope>
    <source>
        <strain evidence="3">SING2019-196</strain>
    </source>
</reference>
<gene>
    <name evidence="3" type="ORF">Nepgr_029715</name>
</gene>
<evidence type="ECO:0000256" key="1">
    <source>
        <dbReference type="SAM" id="MobiDB-lite"/>
    </source>
</evidence>
<proteinExistence type="predicted"/>
<name>A0AAD3TFV0_NEPGR</name>
<keyword evidence="4" id="KW-1185">Reference proteome</keyword>
<feature type="region of interest" description="Disordered" evidence="1">
    <location>
        <begin position="1"/>
        <end position="25"/>
    </location>
</feature>
<comment type="caution">
    <text evidence="3">The sequence shown here is derived from an EMBL/GenBank/DDBJ whole genome shotgun (WGS) entry which is preliminary data.</text>
</comment>
<keyword evidence="2" id="KW-0472">Membrane</keyword>
<organism evidence="3 4">
    <name type="scientific">Nepenthes gracilis</name>
    <name type="common">Slender pitcher plant</name>
    <dbReference type="NCBI Taxonomy" id="150966"/>
    <lineage>
        <taxon>Eukaryota</taxon>
        <taxon>Viridiplantae</taxon>
        <taxon>Streptophyta</taxon>
        <taxon>Embryophyta</taxon>
        <taxon>Tracheophyta</taxon>
        <taxon>Spermatophyta</taxon>
        <taxon>Magnoliopsida</taxon>
        <taxon>eudicotyledons</taxon>
        <taxon>Gunneridae</taxon>
        <taxon>Pentapetalae</taxon>
        <taxon>Caryophyllales</taxon>
        <taxon>Nepenthaceae</taxon>
        <taxon>Nepenthes</taxon>
    </lineage>
</organism>
<evidence type="ECO:0000256" key="2">
    <source>
        <dbReference type="SAM" id="Phobius"/>
    </source>
</evidence>
<dbReference type="AlphaFoldDB" id="A0AAD3TFV0"/>
<evidence type="ECO:0000313" key="4">
    <source>
        <dbReference type="Proteomes" id="UP001279734"/>
    </source>
</evidence>
<evidence type="ECO:0000313" key="3">
    <source>
        <dbReference type="EMBL" id="GMH27872.1"/>
    </source>
</evidence>
<dbReference type="EMBL" id="BSYO01000033">
    <property type="protein sequence ID" value="GMH27872.1"/>
    <property type="molecule type" value="Genomic_DNA"/>
</dbReference>
<dbReference type="Proteomes" id="UP001279734">
    <property type="component" value="Unassembled WGS sequence"/>
</dbReference>
<protein>
    <submittedName>
        <fullName evidence="3">Uncharacterized protein</fullName>
    </submittedName>
</protein>
<accession>A0AAD3TFV0</accession>
<feature type="transmembrane region" description="Helical" evidence="2">
    <location>
        <begin position="151"/>
        <end position="169"/>
    </location>
</feature>
<sequence length="173" mass="19069">MATTTSVKRTTPPGHTMPRKGISSNAYHGQYATSRSIVKLQTKSYHLGTFQQEVSNSMAPHHTSQHSKESNCNISLHRAVASRYSVSAAYQQGQLQPLDCCIIRITLHTFFMSMKLPSVDDNRVAHGVTAALMVTGRVVLQRECFCQRSSLAMGGLCVALPVLMLKYLLVGRM</sequence>